<sequence>MIAGILKEPTGEHRVAFMPEQAEVLVKKGITVYIESSIGNSAYADDDSYTSKGAEIKSRYEILSNASILFTIQPLSAIDIELLKENVVLIGIYQPFSNIQLIKELAEKKVTLFSMDMLPRTTRAQSMDVLSSQANIAGYKAVILAASFYPKYFPMFMTAAGTIAPAKVLILGAGVAGLQAIATARRLGAVVEVFDTRPAVKEEVMSLGGKFIEVEGAADPSAAGGYAVEQTEEYKQKQHQRIADAAAKADIIITTAQIPGKSAPVLITEAMLNAMKPGSVIIDLAAATGGNTAKTINAQKIKYNDVTIVGDSNLPATMPADASKLYGKNILNFLQLIINKDGQLNLNFEDDLVKGSCITHNGEIVNERVKALI</sequence>
<accession>A0A5B8V5G0</accession>
<dbReference type="Gene3D" id="3.40.50.720">
    <property type="entry name" value="NAD(P)-binding Rossmann-like Domain"/>
    <property type="match status" value="2"/>
</dbReference>
<evidence type="ECO:0000256" key="10">
    <source>
        <dbReference type="ARBA" id="ARBA00076996"/>
    </source>
</evidence>
<dbReference type="SMART" id="SM01003">
    <property type="entry name" value="AlaDh_PNT_N"/>
    <property type="match status" value="1"/>
</dbReference>
<reference evidence="14 15" key="1">
    <citation type="journal article" date="2016" name="Int. J. Syst. Evol. Microbiol.">
        <title>Panacibacter ginsenosidivorans gen. nov., sp. nov., with ginsenoside converting activity isolated from soil of a ginseng field.</title>
        <authorList>
            <person name="Siddiqi M.Z."/>
            <person name="Muhammad Shafi S."/>
            <person name="Choi K.D."/>
            <person name="Im W.T."/>
        </authorList>
    </citation>
    <scope>NUCLEOTIDE SEQUENCE [LARGE SCALE GENOMIC DNA]</scope>
    <source>
        <strain evidence="14 15">Gsoil1550</strain>
    </source>
</reference>
<dbReference type="OrthoDB" id="9804592at2"/>
<dbReference type="PANTHER" id="PTHR10160">
    <property type="entry name" value="NAD(P) TRANSHYDROGENASE"/>
    <property type="match status" value="1"/>
</dbReference>
<dbReference type="AlphaFoldDB" id="A0A5B8V5G0"/>
<evidence type="ECO:0000256" key="4">
    <source>
        <dbReference type="ARBA" id="ARBA00022741"/>
    </source>
</evidence>
<keyword evidence="7" id="KW-0520">NAD</keyword>
<organism evidence="14 15">
    <name type="scientific">Panacibacter ginsenosidivorans</name>
    <dbReference type="NCBI Taxonomy" id="1813871"/>
    <lineage>
        <taxon>Bacteria</taxon>
        <taxon>Pseudomonadati</taxon>
        <taxon>Bacteroidota</taxon>
        <taxon>Chitinophagia</taxon>
        <taxon>Chitinophagales</taxon>
        <taxon>Chitinophagaceae</taxon>
        <taxon>Panacibacter</taxon>
    </lineage>
</organism>
<evidence type="ECO:0000256" key="6">
    <source>
        <dbReference type="ARBA" id="ARBA00022967"/>
    </source>
</evidence>
<dbReference type="Proteomes" id="UP000321533">
    <property type="component" value="Chromosome"/>
</dbReference>
<dbReference type="SMART" id="SM01002">
    <property type="entry name" value="AlaDh_PNT_C"/>
    <property type="match status" value="1"/>
</dbReference>
<protein>
    <recommendedName>
        <fullName evidence="9">NAD(P) transhydrogenase subunit alpha part 1</fullName>
        <ecNumber evidence="3">7.1.1.1</ecNumber>
    </recommendedName>
    <alternativeName>
        <fullName evidence="11">Nicotinamide nucleotide transhydrogenase subunit alpha 1</fullName>
    </alternativeName>
    <alternativeName>
        <fullName evidence="10">Pyridine nucleotide transhydrogenase subunit alpha 1</fullName>
    </alternativeName>
</protein>
<dbReference type="GO" id="GO:0050661">
    <property type="term" value="F:NADP binding"/>
    <property type="evidence" value="ECO:0007669"/>
    <property type="project" value="TreeGrafter"/>
</dbReference>
<evidence type="ECO:0000256" key="8">
    <source>
        <dbReference type="ARBA" id="ARBA00048202"/>
    </source>
</evidence>
<keyword evidence="14" id="KW-0560">Oxidoreductase</keyword>
<comment type="similarity">
    <text evidence="2">Belongs to the AlaDH/PNT family.</text>
</comment>
<feature type="domain" description="Alanine dehydrogenase/pyridine nucleotide transhydrogenase NAD(H)-binding" evidence="12">
    <location>
        <begin position="146"/>
        <end position="310"/>
    </location>
</feature>
<dbReference type="EMBL" id="CP042435">
    <property type="protein sequence ID" value="QEC66043.1"/>
    <property type="molecule type" value="Genomic_DNA"/>
</dbReference>
<dbReference type="SUPFAM" id="SSF51735">
    <property type="entry name" value="NAD(P)-binding Rossmann-fold domains"/>
    <property type="match status" value="1"/>
</dbReference>
<evidence type="ECO:0000313" key="15">
    <source>
        <dbReference type="Proteomes" id="UP000321533"/>
    </source>
</evidence>
<dbReference type="NCBIfam" id="NF006942">
    <property type="entry name" value="PRK09424.1"/>
    <property type="match status" value="1"/>
</dbReference>
<proteinExistence type="inferred from homology"/>
<evidence type="ECO:0000256" key="11">
    <source>
        <dbReference type="ARBA" id="ARBA00084087"/>
    </source>
</evidence>
<dbReference type="Pfam" id="PF05222">
    <property type="entry name" value="AlaDh_PNT_N"/>
    <property type="match status" value="1"/>
</dbReference>
<evidence type="ECO:0000259" key="12">
    <source>
        <dbReference type="SMART" id="SM01002"/>
    </source>
</evidence>
<dbReference type="InterPro" id="IPR007698">
    <property type="entry name" value="AlaDH/PNT_NAD(H)-bd"/>
</dbReference>
<evidence type="ECO:0000256" key="5">
    <source>
        <dbReference type="ARBA" id="ARBA00022857"/>
    </source>
</evidence>
<gene>
    <name evidence="14" type="ORF">FRZ67_01495</name>
</gene>
<comment type="function">
    <text evidence="1">The transhydrogenation between NADH and NADP is coupled to respiration and ATP hydrolysis and functions as a proton pump across the membrane.</text>
</comment>
<dbReference type="GO" id="GO:0006740">
    <property type="term" value="P:NADPH regeneration"/>
    <property type="evidence" value="ECO:0007669"/>
    <property type="project" value="TreeGrafter"/>
</dbReference>
<dbReference type="FunFam" id="3.40.50.720:FF:000188">
    <property type="entry name" value="NAD(P) transhydrogenase alpha subunit 1"/>
    <property type="match status" value="1"/>
</dbReference>
<evidence type="ECO:0000256" key="9">
    <source>
        <dbReference type="ARBA" id="ARBA00071353"/>
    </source>
</evidence>
<dbReference type="Pfam" id="PF01262">
    <property type="entry name" value="AlaDh_PNT_C"/>
    <property type="match status" value="1"/>
</dbReference>
<dbReference type="CDD" id="cd05304">
    <property type="entry name" value="Rubrum_tdh"/>
    <property type="match status" value="1"/>
</dbReference>
<keyword evidence="4" id="KW-0547">Nucleotide-binding</keyword>
<dbReference type="PANTHER" id="PTHR10160:SF19">
    <property type="entry name" value="PROTON-TRANSLOCATING NAD(P)(+) TRANSHYDROGENASE"/>
    <property type="match status" value="1"/>
</dbReference>
<evidence type="ECO:0000256" key="3">
    <source>
        <dbReference type="ARBA" id="ARBA00012943"/>
    </source>
</evidence>
<dbReference type="InterPro" id="IPR036291">
    <property type="entry name" value="NAD(P)-bd_dom_sf"/>
</dbReference>
<dbReference type="RefSeq" id="WP_147187843.1">
    <property type="nucleotide sequence ID" value="NZ_CP042435.1"/>
</dbReference>
<feature type="domain" description="Alanine dehydrogenase/pyridine nucleotide transhydrogenase N-terminal" evidence="13">
    <location>
        <begin position="4"/>
        <end position="137"/>
    </location>
</feature>
<dbReference type="PROSITE" id="PS00837">
    <property type="entry name" value="ALADH_PNT_2"/>
    <property type="match status" value="1"/>
</dbReference>
<evidence type="ECO:0000313" key="14">
    <source>
        <dbReference type="EMBL" id="QEC66043.1"/>
    </source>
</evidence>
<comment type="catalytic activity">
    <reaction evidence="8">
        <text>NAD(+) + NADPH + H(+)(in) = NADH + NADP(+) + H(+)(out)</text>
        <dbReference type="Rhea" id="RHEA:47992"/>
        <dbReference type="ChEBI" id="CHEBI:15378"/>
        <dbReference type="ChEBI" id="CHEBI:57540"/>
        <dbReference type="ChEBI" id="CHEBI:57783"/>
        <dbReference type="ChEBI" id="CHEBI:57945"/>
        <dbReference type="ChEBI" id="CHEBI:58349"/>
        <dbReference type="EC" id="7.1.1.1"/>
    </reaction>
</comment>
<evidence type="ECO:0000256" key="7">
    <source>
        <dbReference type="ARBA" id="ARBA00023027"/>
    </source>
</evidence>
<dbReference type="SUPFAM" id="SSF52283">
    <property type="entry name" value="Formate/glycerate dehydrogenase catalytic domain-like"/>
    <property type="match status" value="1"/>
</dbReference>
<keyword evidence="15" id="KW-1185">Reference proteome</keyword>
<keyword evidence="5" id="KW-0521">NADP</keyword>
<dbReference type="KEGG" id="pgin:FRZ67_01495"/>
<dbReference type="EC" id="7.1.1.1" evidence="3"/>
<dbReference type="GO" id="GO:0005886">
    <property type="term" value="C:plasma membrane"/>
    <property type="evidence" value="ECO:0007669"/>
    <property type="project" value="TreeGrafter"/>
</dbReference>
<evidence type="ECO:0000259" key="13">
    <source>
        <dbReference type="SMART" id="SM01003"/>
    </source>
</evidence>
<dbReference type="GO" id="GO:0008750">
    <property type="term" value="F:proton-translocating NAD(P)+ transhydrogenase activity"/>
    <property type="evidence" value="ECO:0007669"/>
    <property type="project" value="UniProtKB-EC"/>
</dbReference>
<name>A0A5B8V5G0_9BACT</name>
<dbReference type="InterPro" id="IPR007886">
    <property type="entry name" value="AlaDH/PNT_N"/>
</dbReference>
<dbReference type="InterPro" id="IPR008143">
    <property type="entry name" value="Ala_DH/PNT_CS2"/>
</dbReference>
<evidence type="ECO:0000256" key="2">
    <source>
        <dbReference type="ARBA" id="ARBA00005689"/>
    </source>
</evidence>
<dbReference type="GO" id="GO:0016491">
    <property type="term" value="F:oxidoreductase activity"/>
    <property type="evidence" value="ECO:0007669"/>
    <property type="project" value="UniProtKB-KW"/>
</dbReference>
<keyword evidence="6" id="KW-1278">Translocase</keyword>
<evidence type="ECO:0000256" key="1">
    <source>
        <dbReference type="ARBA" id="ARBA00003943"/>
    </source>
</evidence>